<organism evidence="2 3">
    <name type="scientific">Moniliophthora roreri</name>
    <name type="common">Frosty pod rot fungus</name>
    <name type="synonym">Monilia roreri</name>
    <dbReference type="NCBI Taxonomy" id="221103"/>
    <lineage>
        <taxon>Eukaryota</taxon>
        <taxon>Fungi</taxon>
        <taxon>Dikarya</taxon>
        <taxon>Basidiomycota</taxon>
        <taxon>Agaricomycotina</taxon>
        <taxon>Agaricomycetes</taxon>
        <taxon>Agaricomycetidae</taxon>
        <taxon>Agaricales</taxon>
        <taxon>Marasmiineae</taxon>
        <taxon>Marasmiaceae</taxon>
        <taxon>Moniliophthora</taxon>
    </lineage>
</organism>
<gene>
    <name evidence="2" type="ORF">WG66_6093</name>
</gene>
<comment type="caution">
    <text evidence="2">The sequence shown here is derived from an EMBL/GenBank/DDBJ whole genome shotgun (WGS) entry which is preliminary data.</text>
</comment>
<dbReference type="EMBL" id="LATX01001485">
    <property type="protein sequence ID" value="KTB41329.1"/>
    <property type="molecule type" value="Genomic_DNA"/>
</dbReference>
<proteinExistence type="predicted"/>
<dbReference type="Proteomes" id="UP000054988">
    <property type="component" value="Unassembled WGS sequence"/>
</dbReference>
<reference evidence="2 3" key="1">
    <citation type="submission" date="2015-12" db="EMBL/GenBank/DDBJ databases">
        <title>Draft genome sequence of Moniliophthora roreri, the causal agent of frosty pod rot of cacao.</title>
        <authorList>
            <person name="Aime M.C."/>
            <person name="Diaz-Valderrama J.R."/>
            <person name="Kijpornyongpan T."/>
            <person name="Phillips-Mora W."/>
        </authorList>
    </citation>
    <scope>NUCLEOTIDE SEQUENCE [LARGE SCALE GENOMIC DNA]</scope>
    <source>
        <strain evidence="2 3">MCA 2952</strain>
    </source>
</reference>
<evidence type="ECO:0000313" key="2">
    <source>
        <dbReference type="EMBL" id="KTB41329.1"/>
    </source>
</evidence>
<feature type="compositionally biased region" description="Basic and acidic residues" evidence="1">
    <location>
        <begin position="1"/>
        <end position="14"/>
    </location>
</feature>
<protein>
    <submittedName>
        <fullName evidence="2">Uncharacterized protein</fullName>
    </submittedName>
</protein>
<sequence length="25" mass="2891">MNDSYRKLHSEASIEHATLNSRDDT</sequence>
<accession>A0A0W0FYE8</accession>
<evidence type="ECO:0000313" key="3">
    <source>
        <dbReference type="Proteomes" id="UP000054988"/>
    </source>
</evidence>
<dbReference type="AlphaFoldDB" id="A0A0W0FYE8"/>
<evidence type="ECO:0000256" key="1">
    <source>
        <dbReference type="SAM" id="MobiDB-lite"/>
    </source>
</evidence>
<name>A0A0W0FYE8_MONRR</name>
<feature type="region of interest" description="Disordered" evidence="1">
    <location>
        <begin position="1"/>
        <end position="25"/>
    </location>
</feature>